<proteinExistence type="predicted"/>
<gene>
    <name evidence="7" type="ORF">SAMN06295879_3031</name>
</gene>
<evidence type="ECO:0000256" key="3">
    <source>
        <dbReference type="ARBA" id="ARBA00023136"/>
    </source>
</evidence>
<feature type="signal peptide" evidence="6">
    <location>
        <begin position="1"/>
        <end position="25"/>
    </location>
</feature>
<evidence type="ECO:0000313" key="8">
    <source>
        <dbReference type="Proteomes" id="UP000189735"/>
    </source>
</evidence>
<name>A0A1T4YFB8_9MICO</name>
<dbReference type="InterPro" id="IPR050490">
    <property type="entry name" value="Bact_solute-bd_prot1"/>
</dbReference>
<keyword evidence="2 6" id="KW-0732">Signal</keyword>
<dbReference type="EMBL" id="FUYG01000008">
    <property type="protein sequence ID" value="SKB00527.1"/>
    <property type="molecule type" value="Genomic_DNA"/>
</dbReference>
<evidence type="ECO:0000256" key="5">
    <source>
        <dbReference type="ARBA" id="ARBA00023288"/>
    </source>
</evidence>
<protein>
    <submittedName>
        <fullName evidence="7">Alpha-1,4-digalacturonate transport system substrate-binding protein</fullName>
    </submittedName>
</protein>
<keyword evidence="5" id="KW-0449">Lipoprotein</keyword>
<evidence type="ECO:0000256" key="6">
    <source>
        <dbReference type="SAM" id="SignalP"/>
    </source>
</evidence>
<evidence type="ECO:0000256" key="2">
    <source>
        <dbReference type="ARBA" id="ARBA00022729"/>
    </source>
</evidence>
<keyword evidence="4" id="KW-0564">Palmitate</keyword>
<evidence type="ECO:0000256" key="4">
    <source>
        <dbReference type="ARBA" id="ARBA00023139"/>
    </source>
</evidence>
<organism evidence="7 8">
    <name type="scientific">Agreia bicolorata</name>
    <dbReference type="NCBI Taxonomy" id="110935"/>
    <lineage>
        <taxon>Bacteria</taxon>
        <taxon>Bacillati</taxon>
        <taxon>Actinomycetota</taxon>
        <taxon>Actinomycetes</taxon>
        <taxon>Micrococcales</taxon>
        <taxon>Microbacteriaceae</taxon>
        <taxon>Agreia</taxon>
    </lineage>
</organism>
<dbReference type="Pfam" id="PF13416">
    <property type="entry name" value="SBP_bac_8"/>
    <property type="match status" value="1"/>
</dbReference>
<keyword evidence="1" id="KW-1003">Cell membrane</keyword>
<sequence length="417" mass="44696">MNHRIRIAATVVAVGALMASMTACSSGSSDESAPLKFVLSGDATQGGGYQKMADKYFEETGTKVEIVDVPGDDLTTRLRNSAQADDLPNIAAAANVDPLWKDQLLDLTSIAKDANVLPTLTVEDPADNKVKALPSSLTSVGMFINKDLWDKAGVSYPTDASQSWTWDEFVAKAKQVQSGAGAQYGLTMDASAHRLRSFLYEFGSQGVVQDGDDFTLDDQAKTALEYFKTMNDDGFMPKSVWTAGDDASATFKSGQVAAYYSGVWQVADFQANITDFAWASVPTPQQPVKATNYGAASWIVGFSGRGKDDATTKFISWLYQPENYTAYCEIAGCLPSVSGLNVSYPKNAESFAMYNAEIAASPAVSAVQTTDQLRQGYEGKSLDVEPLKDETIKYLSGEQSIDQTIDAITAATKAALG</sequence>
<dbReference type="Proteomes" id="UP000189735">
    <property type="component" value="Unassembled WGS sequence"/>
</dbReference>
<evidence type="ECO:0000256" key="1">
    <source>
        <dbReference type="ARBA" id="ARBA00022475"/>
    </source>
</evidence>
<evidence type="ECO:0000313" key="7">
    <source>
        <dbReference type="EMBL" id="SKB00527.1"/>
    </source>
</evidence>
<keyword evidence="3" id="KW-0472">Membrane</keyword>
<dbReference type="PANTHER" id="PTHR43649:SF33">
    <property type="entry name" value="POLYGALACTURONAN_RHAMNOGALACTURONAN-BINDING PROTEIN YTCQ"/>
    <property type="match status" value="1"/>
</dbReference>
<dbReference type="InterPro" id="IPR006059">
    <property type="entry name" value="SBP"/>
</dbReference>
<dbReference type="PROSITE" id="PS51257">
    <property type="entry name" value="PROKAR_LIPOPROTEIN"/>
    <property type="match status" value="1"/>
</dbReference>
<accession>A0A1T4YFB8</accession>
<dbReference type="SUPFAM" id="SSF53850">
    <property type="entry name" value="Periplasmic binding protein-like II"/>
    <property type="match status" value="1"/>
</dbReference>
<dbReference type="PANTHER" id="PTHR43649">
    <property type="entry name" value="ARABINOSE-BINDING PROTEIN-RELATED"/>
    <property type="match status" value="1"/>
</dbReference>
<dbReference type="AlphaFoldDB" id="A0A1T4YFB8"/>
<reference evidence="8" key="1">
    <citation type="submission" date="2017-02" db="EMBL/GenBank/DDBJ databases">
        <authorList>
            <person name="Varghese N."/>
            <person name="Submissions S."/>
        </authorList>
    </citation>
    <scope>NUCLEOTIDE SEQUENCE [LARGE SCALE GENOMIC DNA]</scope>
    <source>
        <strain evidence="8">VKM Ac-2052</strain>
    </source>
</reference>
<feature type="chain" id="PRO_5038970951" evidence="6">
    <location>
        <begin position="26"/>
        <end position="417"/>
    </location>
</feature>
<dbReference type="Gene3D" id="3.40.190.10">
    <property type="entry name" value="Periplasmic binding protein-like II"/>
    <property type="match status" value="1"/>
</dbReference>